<dbReference type="GO" id="GO:0004806">
    <property type="term" value="F:triacylglycerol lipase activity"/>
    <property type="evidence" value="ECO:0007669"/>
    <property type="project" value="InterPro"/>
</dbReference>
<evidence type="ECO:0000313" key="1">
    <source>
        <dbReference type="EMBL" id="AYF99368.1"/>
    </source>
</evidence>
<dbReference type="PIRSF" id="PIRSF029171">
    <property type="entry name" value="Esterase_LipA"/>
    <property type="match status" value="1"/>
</dbReference>
<evidence type="ECO:0000313" key="2">
    <source>
        <dbReference type="Proteomes" id="UP000278886"/>
    </source>
</evidence>
<keyword evidence="2" id="KW-1185">Reference proteome</keyword>
<dbReference type="PANTHER" id="PTHR34853">
    <property type="match status" value="1"/>
</dbReference>
<dbReference type="KEGG" id="lyd:D7I47_00235"/>
<dbReference type="Proteomes" id="UP000278886">
    <property type="component" value="Chromosome"/>
</dbReference>
<dbReference type="InterPro" id="IPR029058">
    <property type="entry name" value="AB_hydrolase_fold"/>
</dbReference>
<protein>
    <submittedName>
        <fullName evidence="1">Alpha/beta hydrolase</fullName>
    </submittedName>
</protein>
<dbReference type="GO" id="GO:0016042">
    <property type="term" value="P:lipid catabolic process"/>
    <property type="evidence" value="ECO:0007669"/>
    <property type="project" value="InterPro"/>
</dbReference>
<dbReference type="OrthoDB" id="9798122at2"/>
<dbReference type="SUPFAM" id="SSF53474">
    <property type="entry name" value="alpha/beta-Hydrolases"/>
    <property type="match status" value="1"/>
</dbReference>
<dbReference type="AlphaFoldDB" id="A0A387BCD3"/>
<sequence length="387" mass="39949">MLAGCGIWDDLEEHERQEDAARPFYEVPDPLPAGEPGELIRSLPIETAPAGSRAWRVLYHSTGTTGDDIAVSGTVVVPDGEPPAGGWPVIAWAHPTTGAVAECAPSSGFAPLDLIEGMDDLLDDGFAITATDYPGLGAAGPSSYLLGDVEGHAVLDSVRAGRALEGVELSTDVFFWGHSQGGQAALFAAQDAAGYAPELRPVAAAVAAPAAELATLLADDIDDVSGVTIGAYAFTAYQAAYEPTHPGLALTDILTPDAAAAAVKMEQLCLFGQNSELHAIATPLIGGFLAADPSTTQPWSDFLVENTPGAAPFGVPVLVVQGESDELVRPSATADFVTRMCAAGQRLAYVGYPTATHATIVIQALPDVRAWFLAAREGSTSRALCAA</sequence>
<gene>
    <name evidence="1" type="ORF">D7I47_00235</name>
</gene>
<dbReference type="Gene3D" id="3.40.50.1820">
    <property type="entry name" value="alpha/beta hydrolase"/>
    <property type="match status" value="2"/>
</dbReference>
<dbReference type="PANTHER" id="PTHR34853:SF1">
    <property type="entry name" value="LIPASE 5"/>
    <property type="match status" value="1"/>
</dbReference>
<name>A0A387BCD3_9MICO</name>
<proteinExistence type="predicted"/>
<organism evidence="1 2">
    <name type="scientific">Protaetiibacter intestinalis</name>
    <dbReference type="NCBI Taxonomy" id="2419774"/>
    <lineage>
        <taxon>Bacteria</taxon>
        <taxon>Bacillati</taxon>
        <taxon>Actinomycetota</taxon>
        <taxon>Actinomycetes</taxon>
        <taxon>Micrococcales</taxon>
        <taxon>Microbacteriaceae</taxon>
        <taxon>Protaetiibacter</taxon>
    </lineage>
</organism>
<dbReference type="EMBL" id="CP032630">
    <property type="protein sequence ID" value="AYF99368.1"/>
    <property type="molecule type" value="Genomic_DNA"/>
</dbReference>
<dbReference type="InterPro" id="IPR005152">
    <property type="entry name" value="Lipase_secreted"/>
</dbReference>
<dbReference type="Pfam" id="PF03583">
    <property type="entry name" value="LIP"/>
    <property type="match status" value="1"/>
</dbReference>
<keyword evidence="1" id="KW-0378">Hydrolase</keyword>
<reference evidence="2" key="1">
    <citation type="submission" date="2018-09" db="EMBL/GenBank/DDBJ databases">
        <title>Genome sequencing of strain 2DFWR-13.</title>
        <authorList>
            <person name="Heo J."/>
            <person name="Kim S.-J."/>
            <person name="Kwon S.-W."/>
        </authorList>
    </citation>
    <scope>NUCLEOTIDE SEQUENCE [LARGE SCALE GENOMIC DNA]</scope>
    <source>
        <strain evidence="2">2DFWR-13</strain>
    </source>
</reference>
<accession>A0A387BCD3</accession>